<dbReference type="PROSITE" id="PS51779">
    <property type="entry name" value="POTRA"/>
    <property type="match status" value="1"/>
</dbReference>
<dbReference type="EMBL" id="LAQT01000002">
    <property type="protein sequence ID" value="KPC54792.1"/>
    <property type="molecule type" value="Genomic_DNA"/>
</dbReference>
<keyword evidence="5" id="KW-0472">Membrane</keyword>
<gene>
    <name evidence="9" type="primary">tama</name>
    <name evidence="9" type="ORF">WG78_04445</name>
</gene>
<organism evidence="9 10">
    <name type="scientific">Amantichitinum ursilacus</name>
    <dbReference type="NCBI Taxonomy" id="857265"/>
    <lineage>
        <taxon>Bacteria</taxon>
        <taxon>Pseudomonadati</taxon>
        <taxon>Pseudomonadota</taxon>
        <taxon>Betaproteobacteria</taxon>
        <taxon>Neisseriales</taxon>
        <taxon>Chitinibacteraceae</taxon>
        <taxon>Amantichitinum</taxon>
    </lineage>
</organism>
<evidence type="ECO:0000313" key="9">
    <source>
        <dbReference type="EMBL" id="KPC54792.1"/>
    </source>
</evidence>
<evidence type="ECO:0000256" key="7">
    <source>
        <dbReference type="SAM" id="SignalP"/>
    </source>
</evidence>
<keyword evidence="10" id="KW-1185">Reference proteome</keyword>
<proteinExistence type="predicted"/>
<evidence type="ECO:0000256" key="6">
    <source>
        <dbReference type="ARBA" id="ARBA00023237"/>
    </source>
</evidence>
<evidence type="ECO:0000256" key="3">
    <source>
        <dbReference type="ARBA" id="ARBA00022692"/>
    </source>
</evidence>
<protein>
    <submittedName>
        <fullName evidence="9">Translocation and assembly module TamA</fullName>
    </submittedName>
</protein>
<accession>A0A0N0GQH6</accession>
<dbReference type="InterPro" id="IPR000184">
    <property type="entry name" value="Bac_surfAg_D15"/>
</dbReference>
<dbReference type="GO" id="GO:0019867">
    <property type="term" value="C:outer membrane"/>
    <property type="evidence" value="ECO:0007669"/>
    <property type="project" value="InterPro"/>
</dbReference>
<keyword evidence="6" id="KW-0998">Cell outer membrane</keyword>
<reference evidence="9 10" key="1">
    <citation type="submission" date="2015-07" db="EMBL/GenBank/DDBJ databases">
        <title>Draft genome sequence of the Amantichitinum ursilacus IGB-41, a new chitin-degrading bacterium.</title>
        <authorList>
            <person name="Kirstahler P."/>
            <person name="Guenther M."/>
            <person name="Grumaz C."/>
            <person name="Rupp S."/>
            <person name="Zibek S."/>
            <person name="Sohn K."/>
        </authorList>
    </citation>
    <scope>NUCLEOTIDE SEQUENCE [LARGE SCALE GENOMIC DNA]</scope>
    <source>
        <strain evidence="9 10">IGB-41</strain>
    </source>
</reference>
<dbReference type="Proteomes" id="UP000037939">
    <property type="component" value="Unassembled WGS sequence"/>
</dbReference>
<sequence length="587" mass="65517">MPAYFCRCLLVLALSAPIWALADDVARVDSYDVKIDAPKNVSDLLESYLDVYRWRKQKDLAVDDLQAAVDRTPQDATNLLNTEGYFSPLVKATLNHAGDRYSVDVHVETGPVTTVRKVDFRLTGTVNDDVPYRDNLLQRLKTDPALKEGSVFTQSQWDAYKRRALTALQNRRYAAAFISESQALVDPKANAVDLTMVLDSGPFYRYGEASISGMQRYPEQIVRDQIHLNPGDEYRRYQLLQLQSDLQDIPQVATAIVDTQLSAEPPYTAPIDITIQEAPLQKLGLAAGYSTNTRYRGQIDYRYNNVANRGWVWTTKATYEGLEQSLITELAFPKQEDGYNNKLYVNADHSDVQGLVTTTYKGGFSKSRTDRDIDRTITIEYQAERRDVGDGQIDTPHALTANYKWVRRDLDSQRDPHRGNVLQLEGGGASGQLLSTQTFVRLYGKGSVYYPVGETGIFLGRLELGQNFARNPDGVPTDWLFRAGGSGSVRGYDYQALGVKADDGTIVPGRVLATSSAEYQHPVYKDWRGAVFVDYGDAADSWQSWEGRTGVGVGARWISPVGSIGADLAYGVQDRKIRFHFALGMAF</sequence>
<dbReference type="InterPro" id="IPR034746">
    <property type="entry name" value="POTRA"/>
</dbReference>
<dbReference type="InterPro" id="IPR039910">
    <property type="entry name" value="D15-like"/>
</dbReference>
<keyword evidence="4 7" id="KW-0732">Signal</keyword>
<keyword evidence="3" id="KW-0812">Transmembrane</keyword>
<evidence type="ECO:0000256" key="2">
    <source>
        <dbReference type="ARBA" id="ARBA00022452"/>
    </source>
</evidence>
<dbReference type="Gene3D" id="2.40.160.50">
    <property type="entry name" value="membrane protein fhac: a member of the omp85/tpsb transporter family"/>
    <property type="match status" value="1"/>
</dbReference>
<keyword evidence="2" id="KW-1134">Transmembrane beta strand</keyword>
<name>A0A0N0GQH6_9NEIS</name>
<evidence type="ECO:0000256" key="1">
    <source>
        <dbReference type="ARBA" id="ARBA00004370"/>
    </source>
</evidence>
<evidence type="ECO:0000256" key="5">
    <source>
        <dbReference type="ARBA" id="ARBA00023136"/>
    </source>
</evidence>
<dbReference type="Gene3D" id="3.10.20.310">
    <property type="entry name" value="membrane protein fhac"/>
    <property type="match status" value="2"/>
</dbReference>
<comment type="caution">
    <text evidence="9">The sequence shown here is derived from an EMBL/GenBank/DDBJ whole genome shotgun (WGS) entry which is preliminary data.</text>
</comment>
<feature type="signal peptide" evidence="7">
    <location>
        <begin position="1"/>
        <end position="22"/>
    </location>
</feature>
<evidence type="ECO:0000313" key="10">
    <source>
        <dbReference type="Proteomes" id="UP000037939"/>
    </source>
</evidence>
<dbReference type="STRING" id="857265.WG78_04445"/>
<dbReference type="PANTHER" id="PTHR12815">
    <property type="entry name" value="SORTING AND ASSEMBLY MACHINERY SAMM50 PROTEIN FAMILY MEMBER"/>
    <property type="match status" value="1"/>
</dbReference>
<feature type="chain" id="PRO_5005849779" evidence="7">
    <location>
        <begin position="23"/>
        <end position="587"/>
    </location>
</feature>
<feature type="domain" description="POTRA" evidence="8">
    <location>
        <begin position="204"/>
        <end position="278"/>
    </location>
</feature>
<dbReference type="AlphaFoldDB" id="A0A0N0GQH6"/>
<comment type="subcellular location">
    <subcellularLocation>
        <location evidence="1">Membrane</location>
    </subcellularLocation>
</comment>
<dbReference type="Pfam" id="PF01103">
    <property type="entry name" value="Omp85"/>
    <property type="match status" value="1"/>
</dbReference>
<evidence type="ECO:0000259" key="8">
    <source>
        <dbReference type="PROSITE" id="PS51779"/>
    </source>
</evidence>
<evidence type="ECO:0000256" key="4">
    <source>
        <dbReference type="ARBA" id="ARBA00022729"/>
    </source>
</evidence>
<dbReference type="PANTHER" id="PTHR12815:SF47">
    <property type="entry name" value="TRANSLOCATION AND ASSEMBLY MODULE SUBUNIT TAMA"/>
    <property type="match status" value="1"/>
</dbReference>